<evidence type="ECO:0000259" key="1">
    <source>
        <dbReference type="Pfam" id="PF14297"/>
    </source>
</evidence>
<accession>X1QQY7</accession>
<feature type="non-terminal residue" evidence="2">
    <location>
        <position position="178"/>
    </location>
</feature>
<evidence type="ECO:0000313" key="2">
    <source>
        <dbReference type="EMBL" id="GAI45684.1"/>
    </source>
</evidence>
<reference evidence="2" key="1">
    <citation type="journal article" date="2014" name="Front. Microbiol.">
        <title>High frequency of phylogenetically diverse reductive dehalogenase-homologous genes in deep subseafloor sedimentary metagenomes.</title>
        <authorList>
            <person name="Kawai M."/>
            <person name="Futagami T."/>
            <person name="Toyoda A."/>
            <person name="Takaki Y."/>
            <person name="Nishi S."/>
            <person name="Hori S."/>
            <person name="Arai W."/>
            <person name="Tsubouchi T."/>
            <person name="Morono Y."/>
            <person name="Uchiyama I."/>
            <person name="Ito T."/>
            <person name="Fujiyama A."/>
            <person name="Inagaki F."/>
            <person name="Takami H."/>
        </authorList>
    </citation>
    <scope>NUCLEOTIDE SEQUENCE</scope>
    <source>
        <strain evidence="2">Expedition CK06-06</strain>
    </source>
</reference>
<organism evidence="2">
    <name type="scientific">marine sediment metagenome</name>
    <dbReference type="NCBI Taxonomy" id="412755"/>
    <lineage>
        <taxon>unclassified sequences</taxon>
        <taxon>metagenomes</taxon>
        <taxon>ecological metagenomes</taxon>
    </lineage>
</organism>
<gene>
    <name evidence="2" type="ORF">S06H3_39664</name>
</gene>
<dbReference type="Pfam" id="PF14297">
    <property type="entry name" value="Lin1244_N"/>
    <property type="match status" value="1"/>
</dbReference>
<feature type="domain" description="Lin1244/Lin1753-like N-terminal" evidence="1">
    <location>
        <begin position="11"/>
        <end position="98"/>
    </location>
</feature>
<dbReference type="AlphaFoldDB" id="X1QQY7"/>
<dbReference type="InterPro" id="IPR025400">
    <property type="entry name" value="Lin1244/Lin1753-like_N"/>
</dbReference>
<comment type="caution">
    <text evidence="2">The sequence shown here is derived from an EMBL/GenBank/DDBJ whole genome shotgun (WGS) entry which is preliminary data.</text>
</comment>
<dbReference type="EMBL" id="BARV01024286">
    <property type="protein sequence ID" value="GAI45684.1"/>
    <property type="molecule type" value="Genomic_DNA"/>
</dbReference>
<protein>
    <recommendedName>
        <fullName evidence="1">Lin1244/Lin1753-like N-terminal domain-containing protein</fullName>
    </recommendedName>
</protein>
<name>X1QQY7_9ZZZZ</name>
<sequence>MARPQKDVVDYFPHDANASAGDTLTVLQSRFGNDGYAFWFKLLEKLASAEGHYIDCRNPTKWHLFLAKTGVNELTGVEIMKLLVEMQAIDKELWESKLIWCQNLVDNVSDVYKNRRRKIPQKPIITERKPITTGNNTLTTGRGTQSKVKYSKVNKSIYIPYSEYPMPSSLLAIEQHLR</sequence>
<proteinExistence type="predicted"/>